<reference evidence="2" key="1">
    <citation type="submission" date="2021-05" db="EMBL/GenBank/DDBJ databases">
        <authorList>
            <person name="Alioto T."/>
            <person name="Alioto T."/>
            <person name="Gomez Garrido J."/>
        </authorList>
    </citation>
    <scope>NUCLEOTIDE SEQUENCE</scope>
</reference>
<feature type="signal peptide" evidence="1">
    <location>
        <begin position="1"/>
        <end position="16"/>
    </location>
</feature>
<organism evidence="2">
    <name type="scientific">Culex pipiens</name>
    <name type="common">House mosquito</name>
    <dbReference type="NCBI Taxonomy" id="7175"/>
    <lineage>
        <taxon>Eukaryota</taxon>
        <taxon>Metazoa</taxon>
        <taxon>Ecdysozoa</taxon>
        <taxon>Arthropoda</taxon>
        <taxon>Hexapoda</taxon>
        <taxon>Insecta</taxon>
        <taxon>Pterygota</taxon>
        <taxon>Neoptera</taxon>
        <taxon>Endopterygota</taxon>
        <taxon>Diptera</taxon>
        <taxon>Nematocera</taxon>
        <taxon>Culicoidea</taxon>
        <taxon>Culicidae</taxon>
        <taxon>Culicinae</taxon>
        <taxon>Culicini</taxon>
        <taxon>Culex</taxon>
        <taxon>Culex</taxon>
    </lineage>
</organism>
<dbReference type="EMBL" id="HBUE01041815">
    <property type="protein sequence ID" value="CAG6460962.1"/>
    <property type="molecule type" value="Transcribed_RNA"/>
</dbReference>
<accession>A0A8D8F6C7</accession>
<dbReference type="Pfam" id="PF06757">
    <property type="entry name" value="Ins_allergen_rp"/>
    <property type="match status" value="1"/>
</dbReference>
<evidence type="ECO:0000313" key="2">
    <source>
        <dbReference type="EMBL" id="CAG6460962.1"/>
    </source>
</evidence>
<sequence>MKIFLVVAAFAVLAYASIPNHRGLPEDLQDFLALVPVDQIVELTSDYYQHDAEFQYAFHYLQGHEFATVWDQLFALDEIQYLLRYLDHGGLNVYSVLNRIAEALGLSQLKPVRVLLESGRTGGLNGFLDDVRALLPEQQIMDLYEQKMGSSEEFKALTDRLRHADFQELVELYKNSKEVQSLFNELRQHGIEVDKIVRLIADFFGWGLTL</sequence>
<name>A0A8D8F6C7_CULPI</name>
<keyword evidence="1" id="KW-0732">Signal</keyword>
<dbReference type="PANTHER" id="PTHR21163">
    <property type="entry name" value="PROTEIN G12"/>
    <property type="match status" value="1"/>
</dbReference>
<feature type="chain" id="PRO_5034887577" evidence="1">
    <location>
        <begin position="17"/>
        <end position="210"/>
    </location>
</feature>
<proteinExistence type="predicted"/>
<dbReference type="AlphaFoldDB" id="A0A8D8F6C7"/>
<dbReference type="PANTHER" id="PTHR21163:SF1">
    <property type="entry name" value="PROTEIN G12"/>
    <property type="match status" value="1"/>
</dbReference>
<protein>
    <submittedName>
        <fullName evidence="2">Protein G12</fullName>
    </submittedName>
</protein>
<evidence type="ECO:0000256" key="1">
    <source>
        <dbReference type="SAM" id="SignalP"/>
    </source>
</evidence>
<dbReference type="InterPro" id="IPR010629">
    <property type="entry name" value="Ins_allergen"/>
</dbReference>